<dbReference type="Proteomes" id="UP000076715">
    <property type="component" value="Unassembled WGS sequence"/>
</dbReference>
<reference evidence="1 2" key="1">
    <citation type="submission" date="2016-01" db="EMBL/GenBank/DDBJ databases">
        <title>The draft genome sequence of Aquimarina sp. RZW4-3-2.</title>
        <authorList>
            <person name="Wang Y."/>
        </authorList>
    </citation>
    <scope>NUCLEOTIDE SEQUENCE [LARGE SCALE GENOMIC DNA]</scope>
    <source>
        <strain evidence="1 2">RZW4-3-2</strain>
    </source>
</reference>
<evidence type="ECO:0008006" key="3">
    <source>
        <dbReference type="Google" id="ProtNLM"/>
    </source>
</evidence>
<proteinExistence type="predicted"/>
<organism evidence="1 2">
    <name type="scientific">Aquimarina aggregata</name>
    <dbReference type="NCBI Taxonomy" id="1642818"/>
    <lineage>
        <taxon>Bacteria</taxon>
        <taxon>Pseudomonadati</taxon>
        <taxon>Bacteroidota</taxon>
        <taxon>Flavobacteriia</taxon>
        <taxon>Flavobacteriales</taxon>
        <taxon>Flavobacteriaceae</taxon>
        <taxon>Aquimarina</taxon>
    </lineage>
</organism>
<evidence type="ECO:0000313" key="1">
    <source>
        <dbReference type="EMBL" id="KZS42477.1"/>
    </source>
</evidence>
<dbReference type="OrthoDB" id="1178092at2"/>
<comment type="caution">
    <text evidence="1">The sequence shown here is derived from an EMBL/GenBank/DDBJ whole genome shotgun (WGS) entry which is preliminary data.</text>
</comment>
<evidence type="ECO:0000313" key="2">
    <source>
        <dbReference type="Proteomes" id="UP000076715"/>
    </source>
</evidence>
<dbReference type="EMBL" id="LQRT01000002">
    <property type="protein sequence ID" value="KZS42477.1"/>
    <property type="molecule type" value="Genomic_DNA"/>
</dbReference>
<keyword evidence="2" id="KW-1185">Reference proteome</keyword>
<gene>
    <name evidence="1" type="ORF">AWE51_03275</name>
</gene>
<dbReference type="STRING" id="1642818.AWE51_03275"/>
<name>A0A163CJE2_9FLAO</name>
<dbReference type="AlphaFoldDB" id="A0A163CJE2"/>
<protein>
    <recommendedName>
        <fullName evidence="3">Outer membrane protein beta-barrel domain-containing protein</fullName>
    </recommendedName>
</protein>
<dbReference type="RefSeq" id="WP_066310284.1">
    <property type="nucleotide sequence ID" value="NZ_LQRT01000002.1"/>
</dbReference>
<accession>A0A163CJE2</accession>
<sequence>MFSQQENPVDKDPKVSISDASYVDKLNPGQYATFTMDYKVNSNLFLTLRGELRSHGFVQVFKVPLMAKQYVTKQFYILGGGEVEITRNLVDPRFLSAEEGEEFENAELEIENSRNDSPKPYSAEIYFKYGFGYEVNSNFSLEATQELFFNSDNFGAFSNPNMFSLKGKFKF</sequence>